<dbReference type="EMBL" id="MCFG01000003">
    <property type="protein sequence ID" value="ORX87990.1"/>
    <property type="molecule type" value="Genomic_DNA"/>
</dbReference>
<evidence type="ECO:0000256" key="3">
    <source>
        <dbReference type="ARBA" id="ARBA00007222"/>
    </source>
</evidence>
<dbReference type="GO" id="GO:0097586">
    <property type="term" value="C:dolichyl-phosphate-mannose-protein mannosyltransferase Pmt4p homodimer complex"/>
    <property type="evidence" value="ECO:0007669"/>
    <property type="project" value="EnsemblFungi"/>
</dbReference>
<dbReference type="AlphaFoldDB" id="A0A1Y1XQF4"/>
<evidence type="ECO:0000256" key="5">
    <source>
        <dbReference type="ARBA" id="ARBA00022676"/>
    </source>
</evidence>
<dbReference type="PANTHER" id="PTHR10050:SF51">
    <property type="entry name" value="PROTEIN O-MANNOSYL-TRANSFERASE 1"/>
    <property type="match status" value="1"/>
</dbReference>
<comment type="catalytic activity">
    <reaction evidence="12 14">
        <text>a di-trans,poly-cis-dolichyl beta-D-mannosyl phosphate + L-threonyl-[protein] = 3-O-(alpha-D-mannosyl)-L-threonyl-[protein] + a di-trans,poly-cis-dolichyl phosphate + H(+)</text>
        <dbReference type="Rhea" id="RHEA:53396"/>
        <dbReference type="Rhea" id="RHEA-COMP:11060"/>
        <dbReference type="Rhea" id="RHEA-COMP:13547"/>
        <dbReference type="Rhea" id="RHEA-COMP:19498"/>
        <dbReference type="Rhea" id="RHEA-COMP:19501"/>
        <dbReference type="ChEBI" id="CHEBI:15378"/>
        <dbReference type="ChEBI" id="CHEBI:30013"/>
        <dbReference type="ChEBI" id="CHEBI:57683"/>
        <dbReference type="ChEBI" id="CHEBI:58211"/>
        <dbReference type="ChEBI" id="CHEBI:137323"/>
        <dbReference type="EC" id="2.4.1.109"/>
    </reaction>
</comment>
<keyword evidence="9 14" id="KW-0256">Endoplasmic reticulum</keyword>
<proteinExistence type="inferred from homology"/>
<comment type="subcellular location">
    <subcellularLocation>
        <location evidence="1 14">Endoplasmic reticulum membrane</location>
        <topology evidence="1 14">Multi-pass membrane protein</topology>
    </subcellularLocation>
</comment>
<dbReference type="PANTHER" id="PTHR10050">
    <property type="entry name" value="DOLICHYL-PHOSPHATE-MANNOSE--PROTEIN MANNOSYLTRANSFERASE"/>
    <property type="match status" value="1"/>
</dbReference>
<feature type="transmembrane region" description="Helical" evidence="14">
    <location>
        <begin position="735"/>
        <end position="754"/>
    </location>
</feature>
<gene>
    <name evidence="17" type="ORF">BCR32DRAFT_263858</name>
</gene>
<dbReference type="EC" id="2.4.1.109" evidence="4 14"/>
<accession>A0A1Y1XQF4</accession>
<feature type="transmembrane region" description="Helical" evidence="14">
    <location>
        <begin position="215"/>
        <end position="232"/>
    </location>
</feature>
<dbReference type="PROSITE" id="PS50919">
    <property type="entry name" value="MIR"/>
    <property type="match status" value="2"/>
</dbReference>
<evidence type="ECO:0000259" key="16">
    <source>
        <dbReference type="PROSITE" id="PS50919"/>
    </source>
</evidence>
<feature type="transmembrane region" description="Helical" evidence="14">
    <location>
        <begin position="158"/>
        <end position="177"/>
    </location>
</feature>
<dbReference type="STRING" id="1754192.A0A1Y1XQF4"/>
<sequence>MKKRTQLETEDSKKPEPTSVPKVPVKSVVRTPNVLLAPKTEESSWNIAFIVVVLLSFITRFYKIGEPDQVVFDEVHFGKFASYYLRRTFYFDVHPPLGRLLIALIGYLIGYDGHFDFENIGDSYIDNKVPYIKLRAGVALFGALIPPVVFLIMKNMKFALPTTILVSAMTIFDIGLVTQGRLILLDNMLILFCFCTILFWVKFWNQRKNPFTPKWWIYLALSGLFLGCTLGVKMVGLLIVALIGIATLVDLWGLLDINRKPYPISMNRFWKHFGARALCLIALPVTLYLSFFAIHFHILKYSGPGDGFMSPRFQRTLQGSEIVKLSVAVPYYANITIKHKDTDVYLHSHPHRYPLRYKDQRVSSQGQQVTGYPYADDNNIWSIEPIDTNISDKSRVVIPKPHRKFPDKMVSYVQVGDLVRLRHIKTNSYLITHDVASPLMSTNMEMTTQDKSKDPNRYEETLWRVEILAGGDKTGVIRSRGQHLRFVNFVHNVAIYSHISKLPDWAFKQQEVNGEKKIIDRLNVWTIETVQHETIVDEAETAAEEAEELKKILPKVKKMNFFSKYFELQGVMLSQNNALTKPHPYQSRPESWPFLTRGISFWENKDTEQQIYLLGNPFSYFISIVAFMTYCAIWIVDRLMDHRGIHQLYSKVRLWWDRTAGFLFIGYLLHYLPFFIMGRSLFLHHYLPASIFGFMCTGGLIEFLCVYVFSSEKDARESITVKDDKVIHQAKVPKYYWILVAVLSLIVFGVFIYFSPLVYGLKFKSHERLLARKWLSTWDLQFTG</sequence>
<comment type="pathway">
    <text evidence="2 14">Protein modification; protein glycosylation.</text>
</comment>
<dbReference type="InterPro" id="IPR027005">
    <property type="entry name" value="PMT-like"/>
</dbReference>
<comment type="function">
    <text evidence="14">Transfers mannose from Dol-P-mannose to Ser or Thr residues on proteins.</text>
</comment>
<evidence type="ECO:0000313" key="17">
    <source>
        <dbReference type="EMBL" id="ORX87990.1"/>
    </source>
</evidence>
<name>A0A1Y1XQF4_9FUNG</name>
<dbReference type="InterPro" id="IPR003342">
    <property type="entry name" value="ArnT-like_N"/>
</dbReference>
<evidence type="ECO:0000256" key="2">
    <source>
        <dbReference type="ARBA" id="ARBA00004922"/>
    </source>
</evidence>
<evidence type="ECO:0000256" key="9">
    <source>
        <dbReference type="ARBA" id="ARBA00022824"/>
    </source>
</evidence>
<feature type="transmembrane region" description="Helical" evidence="14">
    <location>
        <begin position="89"/>
        <end position="111"/>
    </location>
</feature>
<dbReference type="SUPFAM" id="SSF82109">
    <property type="entry name" value="MIR domain"/>
    <property type="match status" value="1"/>
</dbReference>
<evidence type="ECO:0000256" key="11">
    <source>
        <dbReference type="ARBA" id="ARBA00023136"/>
    </source>
</evidence>
<feature type="compositionally biased region" description="Basic and acidic residues" evidence="15">
    <location>
        <begin position="1"/>
        <end position="16"/>
    </location>
</feature>
<keyword evidence="5 14" id="KW-0328">Glycosyltransferase</keyword>
<evidence type="ECO:0000256" key="8">
    <source>
        <dbReference type="ARBA" id="ARBA00022737"/>
    </source>
</evidence>
<evidence type="ECO:0000256" key="10">
    <source>
        <dbReference type="ARBA" id="ARBA00022989"/>
    </source>
</evidence>
<dbReference type="OrthoDB" id="292747at2759"/>
<organism evidence="17 18">
    <name type="scientific">Anaeromyces robustus</name>
    <dbReference type="NCBI Taxonomy" id="1754192"/>
    <lineage>
        <taxon>Eukaryota</taxon>
        <taxon>Fungi</taxon>
        <taxon>Fungi incertae sedis</taxon>
        <taxon>Chytridiomycota</taxon>
        <taxon>Chytridiomycota incertae sedis</taxon>
        <taxon>Neocallimastigomycetes</taxon>
        <taxon>Neocallimastigales</taxon>
        <taxon>Neocallimastigaceae</taxon>
        <taxon>Anaeromyces</taxon>
    </lineage>
</organism>
<evidence type="ECO:0000256" key="12">
    <source>
        <dbReference type="ARBA" id="ARBA00045085"/>
    </source>
</evidence>
<dbReference type="UniPathway" id="UPA00378"/>
<evidence type="ECO:0000256" key="15">
    <source>
        <dbReference type="SAM" id="MobiDB-lite"/>
    </source>
</evidence>
<dbReference type="Proteomes" id="UP000193944">
    <property type="component" value="Unassembled WGS sequence"/>
</dbReference>
<feature type="transmembrane region" description="Helical" evidence="14">
    <location>
        <begin position="618"/>
        <end position="639"/>
    </location>
</feature>
<dbReference type="GO" id="GO:0004169">
    <property type="term" value="F:dolichyl-phosphate-mannose-protein mannosyltransferase activity"/>
    <property type="evidence" value="ECO:0007669"/>
    <property type="project" value="UniProtKB-UniRule"/>
</dbReference>
<evidence type="ECO:0000256" key="1">
    <source>
        <dbReference type="ARBA" id="ARBA00004477"/>
    </source>
</evidence>
<dbReference type="InterPro" id="IPR016093">
    <property type="entry name" value="MIR_motif"/>
</dbReference>
<feature type="domain" description="MIR" evidence="16">
    <location>
        <begin position="326"/>
        <end position="386"/>
    </location>
</feature>
<dbReference type="InterPro" id="IPR032421">
    <property type="entry name" value="PMT_4TMC"/>
</dbReference>
<dbReference type="Pfam" id="PF02366">
    <property type="entry name" value="PMT"/>
    <property type="match status" value="1"/>
</dbReference>
<dbReference type="SMART" id="SM00472">
    <property type="entry name" value="MIR"/>
    <property type="match status" value="3"/>
</dbReference>
<evidence type="ECO:0000256" key="4">
    <source>
        <dbReference type="ARBA" id="ARBA00012839"/>
    </source>
</evidence>
<feature type="transmembrane region" description="Helical" evidence="14">
    <location>
        <begin position="238"/>
        <end position="257"/>
    </location>
</feature>
<keyword evidence="10 14" id="KW-1133">Transmembrane helix</keyword>
<evidence type="ECO:0000256" key="13">
    <source>
        <dbReference type="ARBA" id="ARBA00045102"/>
    </source>
</evidence>
<keyword evidence="6 14" id="KW-0808">Transferase</keyword>
<keyword evidence="8" id="KW-0677">Repeat</keyword>
<dbReference type="Pfam" id="PF02815">
    <property type="entry name" value="MIR"/>
    <property type="match status" value="1"/>
</dbReference>
<keyword evidence="11 14" id="KW-0472">Membrane</keyword>
<protein>
    <recommendedName>
        <fullName evidence="4 14">Dolichyl-phosphate-mannose--protein mannosyltransferase</fullName>
        <ecNumber evidence="4 14">2.4.1.109</ecNumber>
    </recommendedName>
</protein>
<feature type="domain" description="MIR" evidence="16">
    <location>
        <begin position="410"/>
        <end position="468"/>
    </location>
</feature>
<dbReference type="GO" id="GO:1900101">
    <property type="term" value="P:regulation of endoplasmic reticulum unfolded protein response"/>
    <property type="evidence" value="ECO:0007669"/>
    <property type="project" value="EnsemblFungi"/>
</dbReference>
<feature type="transmembrane region" description="Helical" evidence="14">
    <location>
        <begin position="277"/>
        <end position="299"/>
    </location>
</feature>
<reference evidence="17 18" key="1">
    <citation type="submission" date="2016-08" db="EMBL/GenBank/DDBJ databases">
        <title>A Parts List for Fungal Cellulosomes Revealed by Comparative Genomics.</title>
        <authorList>
            <consortium name="DOE Joint Genome Institute"/>
            <person name="Haitjema C.H."/>
            <person name="Gilmore S.P."/>
            <person name="Henske J.K."/>
            <person name="Solomon K.V."/>
            <person name="De Groot R."/>
            <person name="Kuo A."/>
            <person name="Mondo S.J."/>
            <person name="Salamov A.A."/>
            <person name="Labutti K."/>
            <person name="Zhao Z."/>
            <person name="Chiniquy J."/>
            <person name="Barry K."/>
            <person name="Brewer H.M."/>
            <person name="Purvine S.O."/>
            <person name="Wright A.T."/>
            <person name="Boxma B."/>
            <person name="Van Alen T."/>
            <person name="Hackstein J.H."/>
            <person name="Baker S.E."/>
            <person name="Grigoriev I.V."/>
            <person name="O'Malley M.A."/>
        </authorList>
    </citation>
    <scope>NUCLEOTIDE SEQUENCE [LARGE SCALE GENOMIC DNA]</scope>
    <source>
        <strain evidence="17 18">S4</strain>
    </source>
</reference>
<dbReference type="InterPro" id="IPR036300">
    <property type="entry name" value="MIR_dom_sf"/>
</dbReference>
<reference evidence="17 18" key="2">
    <citation type="submission" date="2016-08" db="EMBL/GenBank/DDBJ databases">
        <title>Pervasive Adenine N6-methylation of Active Genes in Fungi.</title>
        <authorList>
            <consortium name="DOE Joint Genome Institute"/>
            <person name="Mondo S.J."/>
            <person name="Dannebaum R.O."/>
            <person name="Kuo R.C."/>
            <person name="Labutti K."/>
            <person name="Haridas S."/>
            <person name="Kuo A."/>
            <person name="Salamov A."/>
            <person name="Ahrendt S.R."/>
            <person name="Lipzen A."/>
            <person name="Sullivan W."/>
            <person name="Andreopoulos W.B."/>
            <person name="Clum A."/>
            <person name="Lindquist E."/>
            <person name="Daum C."/>
            <person name="Ramamoorthy G.K."/>
            <person name="Gryganskyi A."/>
            <person name="Culley D."/>
            <person name="Magnuson J.K."/>
            <person name="James T.Y."/>
            <person name="O'Malley M.A."/>
            <person name="Stajich J.E."/>
            <person name="Spatafora J.W."/>
            <person name="Visel A."/>
            <person name="Grigoriev I.V."/>
        </authorList>
    </citation>
    <scope>NUCLEOTIDE SEQUENCE [LARGE SCALE GENOMIC DNA]</scope>
    <source>
        <strain evidence="17 18">S4</strain>
    </source>
</reference>
<feature type="transmembrane region" description="Helical" evidence="14">
    <location>
        <begin position="689"/>
        <end position="709"/>
    </location>
</feature>
<evidence type="ECO:0000256" key="7">
    <source>
        <dbReference type="ARBA" id="ARBA00022692"/>
    </source>
</evidence>
<comment type="caution">
    <text evidence="17">The sequence shown here is derived from an EMBL/GenBank/DDBJ whole genome shotgun (WGS) entry which is preliminary data.</text>
</comment>
<evidence type="ECO:0000313" key="18">
    <source>
        <dbReference type="Proteomes" id="UP000193944"/>
    </source>
</evidence>
<dbReference type="Gene3D" id="2.80.10.50">
    <property type="match status" value="1"/>
</dbReference>
<feature type="transmembrane region" description="Helical" evidence="14">
    <location>
        <begin position="660"/>
        <end position="677"/>
    </location>
</feature>
<feature type="region of interest" description="Disordered" evidence="15">
    <location>
        <begin position="1"/>
        <end position="22"/>
    </location>
</feature>
<dbReference type="CDD" id="cd23285">
    <property type="entry name" value="beta-trefoil_MIR_PMT4-like"/>
    <property type="match status" value="1"/>
</dbReference>
<evidence type="ECO:0000256" key="6">
    <source>
        <dbReference type="ARBA" id="ARBA00022679"/>
    </source>
</evidence>
<evidence type="ECO:0000256" key="14">
    <source>
        <dbReference type="RuleBase" id="RU367007"/>
    </source>
</evidence>
<feature type="transmembrane region" description="Helical" evidence="14">
    <location>
        <begin position="183"/>
        <end position="203"/>
    </location>
</feature>
<comment type="catalytic activity">
    <reaction evidence="13 14">
        <text>a di-trans,poly-cis-dolichyl beta-D-mannosyl phosphate + L-seryl-[protein] = 3-O-(alpha-D-mannosyl)-L-seryl-[protein] + a di-trans,poly-cis-dolichyl phosphate + H(+)</text>
        <dbReference type="Rhea" id="RHEA:17377"/>
        <dbReference type="Rhea" id="RHEA-COMP:9863"/>
        <dbReference type="Rhea" id="RHEA-COMP:13546"/>
        <dbReference type="Rhea" id="RHEA-COMP:19498"/>
        <dbReference type="Rhea" id="RHEA-COMP:19501"/>
        <dbReference type="ChEBI" id="CHEBI:15378"/>
        <dbReference type="ChEBI" id="CHEBI:29999"/>
        <dbReference type="ChEBI" id="CHEBI:57683"/>
        <dbReference type="ChEBI" id="CHEBI:58211"/>
        <dbReference type="ChEBI" id="CHEBI:137321"/>
        <dbReference type="EC" id="2.4.1.109"/>
    </reaction>
</comment>
<dbReference type="Pfam" id="PF16192">
    <property type="entry name" value="PMT_4TMC"/>
    <property type="match status" value="1"/>
</dbReference>
<comment type="similarity">
    <text evidence="3 14">Belongs to the glycosyltransferase 39 family.</text>
</comment>
<dbReference type="GO" id="GO:0042802">
    <property type="term" value="F:identical protein binding"/>
    <property type="evidence" value="ECO:0007669"/>
    <property type="project" value="EnsemblFungi"/>
</dbReference>
<keyword evidence="18" id="KW-1185">Reference proteome</keyword>
<feature type="transmembrane region" description="Helical" evidence="14">
    <location>
        <begin position="131"/>
        <end position="151"/>
    </location>
</feature>
<keyword evidence="7 14" id="KW-0812">Transmembrane</keyword>